<reference evidence="13" key="4">
    <citation type="submission" date="2025-09" db="UniProtKB">
        <authorList>
            <consortium name="Ensembl"/>
        </authorList>
    </citation>
    <scope>IDENTIFICATION</scope>
</reference>
<evidence type="ECO:0000256" key="6">
    <source>
        <dbReference type="ARBA" id="ARBA00022989"/>
    </source>
</evidence>
<keyword evidence="4 11" id="KW-0812">Transmembrane</keyword>
<keyword evidence="5" id="KW-0726">Sexual differentiation</keyword>
<dbReference type="Gene3D" id="1.20.120.1630">
    <property type="match status" value="1"/>
</dbReference>
<keyword evidence="8 11" id="KW-0472">Membrane</keyword>
<reference evidence="13" key="2">
    <citation type="submission" date="2020-02" db="EMBL/GenBank/DDBJ databases">
        <title>Esox lucius (northern pike) genome, fEsoLuc1, primary haplotype.</title>
        <authorList>
            <person name="Myers G."/>
            <person name="Karagic N."/>
            <person name="Meyer A."/>
            <person name="Pippel M."/>
            <person name="Reichard M."/>
            <person name="Winkler S."/>
            <person name="Tracey A."/>
            <person name="Sims Y."/>
            <person name="Howe K."/>
            <person name="Rhie A."/>
            <person name="Formenti G."/>
            <person name="Durbin R."/>
            <person name="Fedrigo O."/>
            <person name="Jarvis E.D."/>
        </authorList>
    </citation>
    <scope>NUCLEOTIDE SEQUENCE [LARGE SCALE GENOMIC DNA]</scope>
</reference>
<evidence type="ECO:0000256" key="7">
    <source>
        <dbReference type="ARBA" id="ARBA00023002"/>
    </source>
</evidence>
<dbReference type="GO" id="GO:0007548">
    <property type="term" value="P:sex differentiation"/>
    <property type="evidence" value="ECO:0007669"/>
    <property type="project" value="UniProtKB-KW"/>
</dbReference>
<dbReference type="STRING" id="8010.ENSELUP00000037808"/>
<comment type="subcellular location">
    <subcellularLocation>
        <location evidence="1">Microsome membrane</location>
        <topology evidence="1">Multi-pass membrane protein</topology>
    </subcellularLocation>
</comment>
<comment type="similarity">
    <text evidence="2">Belongs to the steroid 5-alpha reductase family.</text>
</comment>
<keyword evidence="6 11" id="KW-1133">Transmembrane helix</keyword>
<dbReference type="PROSITE" id="PS50244">
    <property type="entry name" value="S5A_REDUCTASE"/>
    <property type="match status" value="1"/>
</dbReference>
<evidence type="ECO:0000256" key="5">
    <source>
        <dbReference type="ARBA" id="ARBA00022928"/>
    </source>
</evidence>
<evidence type="ECO:0000259" key="12">
    <source>
        <dbReference type="Pfam" id="PF02544"/>
    </source>
</evidence>
<reference evidence="14" key="1">
    <citation type="journal article" date="2014" name="PLoS ONE">
        <title>The genome and linkage map of the northern pike (Esox lucius): conserved synteny revealed between the salmonid sister group and the Neoteleostei.</title>
        <authorList>
            <person name="Rondeau E.B."/>
            <person name="Minkley D.R."/>
            <person name="Leong J.S."/>
            <person name="Messmer A.M."/>
            <person name="Jantzen J.R."/>
            <person name="von Schalburg K.R."/>
            <person name="Lemon C."/>
            <person name="Bird N.H."/>
            <person name="Koop B.F."/>
        </authorList>
    </citation>
    <scope>NUCLEOTIDE SEQUENCE</scope>
</reference>
<feature type="transmembrane region" description="Helical" evidence="11">
    <location>
        <begin position="210"/>
        <end position="233"/>
    </location>
</feature>
<keyword evidence="7" id="KW-0560">Oxidoreductase</keyword>
<evidence type="ECO:0000256" key="8">
    <source>
        <dbReference type="ARBA" id="ARBA00023136"/>
    </source>
</evidence>
<reference evidence="13" key="3">
    <citation type="submission" date="2025-08" db="UniProtKB">
        <authorList>
            <consortium name="Ensembl"/>
        </authorList>
    </citation>
    <scope>IDENTIFICATION</scope>
</reference>
<evidence type="ECO:0000313" key="14">
    <source>
        <dbReference type="Proteomes" id="UP000265140"/>
    </source>
</evidence>
<proteinExistence type="inferred from homology"/>
<evidence type="ECO:0000256" key="10">
    <source>
        <dbReference type="ARBA" id="ARBA00049397"/>
    </source>
</evidence>
<dbReference type="Bgee" id="ENSELUG00000017525">
    <property type="expression patterns" value="Expressed in spleen and 7 other cell types or tissues"/>
</dbReference>
<feature type="transmembrane region" description="Helical" evidence="11">
    <location>
        <begin position="6"/>
        <end position="26"/>
    </location>
</feature>
<dbReference type="Ensembl" id="ENSELUT00000027656.3">
    <property type="protein sequence ID" value="ENSELUP00000037808.2"/>
    <property type="gene ID" value="ENSELUG00000017525.3"/>
</dbReference>
<dbReference type="EC" id="1.3.1.22" evidence="3"/>
<evidence type="ECO:0000256" key="4">
    <source>
        <dbReference type="ARBA" id="ARBA00022692"/>
    </source>
</evidence>
<sequence>MHCWTLLIHVLSGMLFLAGIIHLVCLGRTQAPYGRYLGVFYSTTMPRTVPARLAWFIQELPSLLVLWVKCTDCECAVESFRMSIPELNKIPPSLSPLFPAAARTCVYSVMTRGRPLPLRVMVQGGMFCILNGFAQSHYLLHCACYNSTWTSDCRFVIGSTLFLLGMAINIHSDYLLRNLRKQGEVVYKIPKGGLFEYVSGANYFGEIVEWLGYAIATWSMTGFSFAFCTLCFIGPRALHHHRYYHNTFKDYPQSRKALIPFIF</sequence>
<dbReference type="FunFam" id="1.20.120.1630:FF:000002">
    <property type="entry name" value="Steroid 5 alpha-reductase 1"/>
    <property type="match status" value="1"/>
</dbReference>
<dbReference type="InterPro" id="IPR039357">
    <property type="entry name" value="SRD5A/TECR"/>
</dbReference>
<accession>A0A3P9A9X2</accession>
<name>A0A3P9A9X2_ESOLU</name>
<evidence type="ECO:0000256" key="3">
    <source>
        <dbReference type="ARBA" id="ARBA00012049"/>
    </source>
</evidence>
<feature type="transmembrane region" description="Helical" evidence="11">
    <location>
        <begin position="155"/>
        <end position="172"/>
    </location>
</feature>
<dbReference type="PANTHER" id="PTHR10556">
    <property type="entry name" value="3-OXO-5-ALPHA-STEROID 4-DEHYDROGENASE"/>
    <property type="match status" value="1"/>
</dbReference>
<evidence type="ECO:0000256" key="9">
    <source>
        <dbReference type="ARBA" id="ARBA00048292"/>
    </source>
</evidence>
<protein>
    <recommendedName>
        <fullName evidence="3">3-oxo-5alpha-steroid 4-dehydrogenase (NADP(+))</fullName>
        <ecNumber evidence="3">1.3.1.22</ecNumber>
    </recommendedName>
</protein>
<dbReference type="InterPro" id="IPR001104">
    <property type="entry name" value="3-oxo-5_a-steroid_4-DH_C"/>
</dbReference>
<evidence type="ECO:0000313" key="13">
    <source>
        <dbReference type="Ensembl" id="ENSELUP00000037808.2"/>
    </source>
</evidence>
<evidence type="ECO:0000256" key="2">
    <source>
        <dbReference type="ARBA" id="ARBA00007742"/>
    </source>
</evidence>
<dbReference type="Proteomes" id="UP000265140">
    <property type="component" value="Chromosome 5"/>
</dbReference>
<dbReference type="Pfam" id="PF02544">
    <property type="entry name" value="Steroid_dh"/>
    <property type="match status" value="1"/>
</dbReference>
<organism evidence="13 14">
    <name type="scientific">Esox lucius</name>
    <name type="common">Northern pike</name>
    <dbReference type="NCBI Taxonomy" id="8010"/>
    <lineage>
        <taxon>Eukaryota</taxon>
        <taxon>Metazoa</taxon>
        <taxon>Chordata</taxon>
        <taxon>Craniata</taxon>
        <taxon>Vertebrata</taxon>
        <taxon>Euteleostomi</taxon>
        <taxon>Actinopterygii</taxon>
        <taxon>Neopterygii</taxon>
        <taxon>Teleostei</taxon>
        <taxon>Protacanthopterygii</taxon>
        <taxon>Esociformes</taxon>
        <taxon>Esocidae</taxon>
        <taxon>Esox</taxon>
    </lineage>
</organism>
<dbReference type="GO" id="GO:0047751">
    <property type="term" value="F:3-oxo-5-alpha-steroid 4-dehydrogenase (NADP+) activity"/>
    <property type="evidence" value="ECO:0007669"/>
    <property type="project" value="UniProtKB-EC"/>
</dbReference>
<keyword evidence="14" id="KW-1185">Reference proteome</keyword>
<feature type="domain" description="3-oxo-5-alpha-steroid 4-dehydrogenase C-terminal" evidence="12">
    <location>
        <begin position="115"/>
        <end position="263"/>
    </location>
</feature>
<comment type="catalytic activity">
    <reaction evidence="9">
        <text>5alpha-pregnane-3,20-dione + NADP(+) = progesterone + NADPH + H(+)</text>
        <dbReference type="Rhea" id="RHEA:21952"/>
        <dbReference type="ChEBI" id="CHEBI:15378"/>
        <dbReference type="ChEBI" id="CHEBI:17026"/>
        <dbReference type="ChEBI" id="CHEBI:28952"/>
        <dbReference type="ChEBI" id="CHEBI:57783"/>
        <dbReference type="ChEBI" id="CHEBI:58349"/>
        <dbReference type="EC" id="1.3.1.22"/>
    </reaction>
    <physiologicalReaction direction="right-to-left" evidence="9">
        <dbReference type="Rhea" id="RHEA:21954"/>
    </physiologicalReaction>
</comment>
<dbReference type="GeneTree" id="ENSGT00950000182886"/>
<dbReference type="PANTHER" id="PTHR10556:SF37">
    <property type="entry name" value="3-OXO-5-ALPHA-STEROID 4-DEHYDROGENASE 2"/>
    <property type="match status" value="1"/>
</dbReference>
<dbReference type="GO" id="GO:0006702">
    <property type="term" value="P:androgen biosynthetic process"/>
    <property type="evidence" value="ECO:0007669"/>
    <property type="project" value="UniProtKB-ARBA"/>
</dbReference>
<dbReference type="OMA" id="PEEWYTD"/>
<keyword evidence="5" id="KW-0221">Differentiation</keyword>
<evidence type="ECO:0000256" key="11">
    <source>
        <dbReference type="SAM" id="Phobius"/>
    </source>
</evidence>
<dbReference type="InParanoid" id="A0A3P9A9X2"/>
<dbReference type="AlphaFoldDB" id="A0A3P9A9X2"/>
<comment type="catalytic activity">
    <reaction evidence="10">
        <text>17beta-hydroxy-5alpha-androstan-3-one + NADP(+) = testosterone + NADPH + H(+)</text>
        <dbReference type="Rhea" id="RHEA:50820"/>
        <dbReference type="ChEBI" id="CHEBI:15378"/>
        <dbReference type="ChEBI" id="CHEBI:16330"/>
        <dbReference type="ChEBI" id="CHEBI:17347"/>
        <dbReference type="ChEBI" id="CHEBI:57783"/>
        <dbReference type="ChEBI" id="CHEBI:58349"/>
        <dbReference type="EC" id="1.3.1.22"/>
    </reaction>
    <physiologicalReaction direction="right-to-left" evidence="10">
        <dbReference type="Rhea" id="RHEA:50822"/>
    </physiologicalReaction>
</comment>
<evidence type="ECO:0000256" key="1">
    <source>
        <dbReference type="ARBA" id="ARBA00004154"/>
    </source>
</evidence>